<dbReference type="InterPro" id="IPR046038">
    <property type="entry name" value="DUF5996"/>
</dbReference>
<reference evidence="1" key="1">
    <citation type="submission" date="2020-08" db="EMBL/GenBank/DDBJ databases">
        <title>Pontibacter sp. SD6 16S ribosomal RNA gene Genome sequencing and assembly.</title>
        <authorList>
            <person name="Kang M."/>
        </authorList>
    </citation>
    <scope>NUCLEOTIDE SEQUENCE</scope>
    <source>
        <strain evidence="1">SD6</strain>
    </source>
</reference>
<keyword evidence="2" id="KW-1185">Reference proteome</keyword>
<dbReference type="AlphaFoldDB" id="A0A923N3S0"/>
<evidence type="ECO:0008006" key="3">
    <source>
        <dbReference type="Google" id="ProtNLM"/>
    </source>
</evidence>
<dbReference type="Proteomes" id="UP000603640">
    <property type="component" value="Unassembled WGS sequence"/>
</dbReference>
<dbReference type="Pfam" id="PF19459">
    <property type="entry name" value="DUF5996"/>
    <property type="match status" value="1"/>
</dbReference>
<sequence length="313" mass="36148">MATKAPNALKNPDFPPLPLEEWESTKDTLHLYFQIIGKIRLEQMPRRNHWWNVTLYVTSRGMGTGPIPYKFYTFEIDFDFIDHQLVMRTSTGATESLALQDGLSVSNFYTSVMKALDVLGIQVDILAEPYDNKSKIPFAEDYQHATYNPEQVNRYWRTLVTIDQVMKEFSGRFYGKTCPVHLYWHHMDLTVTRFSGKSIPVPIEASVVEKDAYSHEVISFGFWPGDDKVRFPAFYSYTFPSPDGLELEKLYPKCAQWVDSNGSPMALLNYEELRLLDNPREALLNFFESAYIAGAELAEWPVEELRTIPLNEL</sequence>
<evidence type="ECO:0000313" key="2">
    <source>
        <dbReference type="Proteomes" id="UP000603640"/>
    </source>
</evidence>
<dbReference type="EMBL" id="JACRVF010000001">
    <property type="protein sequence ID" value="MBC5992355.1"/>
    <property type="molecule type" value="Genomic_DNA"/>
</dbReference>
<accession>A0A923N3S0</accession>
<organism evidence="1 2">
    <name type="scientific">Pontibacter cellulosilyticus</name>
    <dbReference type="NCBI Taxonomy" id="1720253"/>
    <lineage>
        <taxon>Bacteria</taxon>
        <taxon>Pseudomonadati</taxon>
        <taxon>Bacteroidota</taxon>
        <taxon>Cytophagia</taxon>
        <taxon>Cytophagales</taxon>
        <taxon>Hymenobacteraceae</taxon>
        <taxon>Pontibacter</taxon>
    </lineage>
</organism>
<comment type="caution">
    <text evidence="1">The sequence shown here is derived from an EMBL/GenBank/DDBJ whole genome shotgun (WGS) entry which is preliminary data.</text>
</comment>
<name>A0A923N3S0_9BACT</name>
<evidence type="ECO:0000313" key="1">
    <source>
        <dbReference type="EMBL" id="MBC5992355.1"/>
    </source>
</evidence>
<dbReference type="RefSeq" id="WP_187066302.1">
    <property type="nucleotide sequence ID" value="NZ_JACRVF010000001.1"/>
</dbReference>
<gene>
    <name evidence="1" type="ORF">H8S84_05835</name>
</gene>
<proteinExistence type="predicted"/>
<protein>
    <recommendedName>
        <fullName evidence="3">Ava_C0101 and related proteins</fullName>
    </recommendedName>
</protein>